<dbReference type="AlphaFoldDB" id="A0A7X5SZH8"/>
<dbReference type="RefSeq" id="WP_163184433.1">
    <property type="nucleotide sequence ID" value="NZ_SXCS01000022.1"/>
</dbReference>
<reference evidence="1 2" key="1">
    <citation type="submission" date="2019-04" db="EMBL/GenBank/DDBJ databases">
        <title>Genome sequencing of Clostridium botulinum Groups I-IV and Clostridium butyricum.</title>
        <authorList>
            <person name="Brunt J."/>
            <person name="Van Vliet A.H.M."/>
            <person name="Stringer S.C."/>
            <person name="Carter A.T."/>
            <person name="Peck M.W."/>
        </authorList>
    </citation>
    <scope>NUCLEOTIDE SEQUENCE [LARGE SCALE GENOMIC DNA]</scope>
    <source>
        <strain evidence="1 2">IFR 18/108</strain>
    </source>
</reference>
<evidence type="ECO:0000313" key="1">
    <source>
        <dbReference type="EMBL" id="NFR63757.1"/>
    </source>
</evidence>
<organism evidence="1 2">
    <name type="scientific">Clostridium sporogenes</name>
    <dbReference type="NCBI Taxonomy" id="1509"/>
    <lineage>
        <taxon>Bacteria</taxon>
        <taxon>Bacillati</taxon>
        <taxon>Bacillota</taxon>
        <taxon>Clostridia</taxon>
        <taxon>Eubacteriales</taxon>
        <taxon>Clostridiaceae</taxon>
        <taxon>Clostridium</taxon>
    </lineage>
</organism>
<protein>
    <submittedName>
        <fullName evidence="1">Uncharacterized protein</fullName>
    </submittedName>
</protein>
<proteinExistence type="predicted"/>
<comment type="caution">
    <text evidence="1">The sequence shown here is derived from an EMBL/GenBank/DDBJ whole genome shotgun (WGS) entry which is preliminary data.</text>
</comment>
<gene>
    <name evidence="1" type="ORF">FDF70_20280</name>
</gene>
<evidence type="ECO:0000313" key="2">
    <source>
        <dbReference type="Proteomes" id="UP000486601"/>
    </source>
</evidence>
<dbReference type="EMBL" id="SXCS01000022">
    <property type="protein sequence ID" value="NFR63757.1"/>
    <property type="molecule type" value="Genomic_DNA"/>
</dbReference>
<feature type="non-terminal residue" evidence="1">
    <location>
        <position position="60"/>
    </location>
</feature>
<accession>A0A7X5SZH8</accession>
<name>A0A7X5SZH8_CLOSG</name>
<sequence length="60" mass="6879">MIKKKYYLLPKIISLFFILFLFSIKVQAISNISINLKAPIHEGVIEDKELNIDGEIESIS</sequence>
<dbReference type="Proteomes" id="UP000486601">
    <property type="component" value="Unassembled WGS sequence"/>
</dbReference>